<dbReference type="STRING" id="1283841.A0A084QBB9"/>
<dbReference type="InterPro" id="IPR000504">
    <property type="entry name" value="RRM_dom"/>
</dbReference>
<dbReference type="HOGENOM" id="CLU_017928_1_0_1"/>
<dbReference type="InterPro" id="IPR035979">
    <property type="entry name" value="RBD_domain_sf"/>
</dbReference>
<feature type="domain" description="C3H1-type" evidence="8">
    <location>
        <begin position="235"/>
        <end position="263"/>
    </location>
</feature>
<dbReference type="Pfam" id="PF01480">
    <property type="entry name" value="PWI"/>
    <property type="match status" value="1"/>
</dbReference>
<dbReference type="FunFam" id="3.30.70.330:FF:000647">
    <property type="entry name" value="CCCH zinc finger and RRM domain protein"/>
    <property type="match status" value="1"/>
</dbReference>
<keyword evidence="5" id="KW-0175">Coiled coil</keyword>
<proteinExistence type="predicted"/>
<dbReference type="InParanoid" id="A0A084QBB9"/>
<dbReference type="PROSITE" id="PS50103">
    <property type="entry name" value="ZF_C3H1"/>
    <property type="match status" value="1"/>
</dbReference>
<dbReference type="PANTHER" id="PTHR14398:SF0">
    <property type="entry name" value="ZINC FINGER PROTEIN SWM"/>
    <property type="match status" value="1"/>
</dbReference>
<evidence type="ECO:0000313" key="10">
    <source>
        <dbReference type="Proteomes" id="UP000028524"/>
    </source>
</evidence>
<dbReference type="InterPro" id="IPR002483">
    <property type="entry name" value="PWI_dom"/>
</dbReference>
<reference evidence="9 10" key="1">
    <citation type="journal article" date="2014" name="BMC Genomics">
        <title>Comparative genome sequencing reveals chemotype-specific gene clusters in the toxigenic black mold Stachybotrys.</title>
        <authorList>
            <person name="Semeiks J."/>
            <person name="Borek D."/>
            <person name="Otwinowski Z."/>
            <person name="Grishin N.V."/>
        </authorList>
    </citation>
    <scope>NUCLEOTIDE SEQUENCE [LARGE SCALE GENOMIC DNA]</scope>
    <source>
        <strain evidence="9 10">IBT 40285</strain>
    </source>
</reference>
<dbReference type="GO" id="GO:0005634">
    <property type="term" value="C:nucleus"/>
    <property type="evidence" value="ECO:0007669"/>
    <property type="project" value="TreeGrafter"/>
</dbReference>
<sequence>MLFPDEDGPLLKTWIVKRIENTSDADSDVLADYIIALLKHEGDIASIRSLCEQEIPDFLSEDHVADALHSWLLIDPKVFLDDVFQAIKYRSYEPGAPPPPKLSQAQQPFKNERGPAASANPSATGSLISPPQTGSRKRGFQEAADDHDGRDSSHNASLDRAPKQPRRLAGRGRMAEGRGGRRGGHSSLAHPPFPQTLPPFDPNNPLEALMQMQAMGFPYPGMPKLPQQPQWGKSSRRRGRCRDFDTKGFCSRGSTCMFDHGNESIYMPLTMTQLDEYDPTDAVIVPGGISANEHQDSSPDFSAMGAGNRRGRGGRKARGGKRGGARAPFSADGPIHDRTKSTIVVENIPEEHFNEQEVRDLFSEFGNILDVSMQPYKHLAIVKYDNWGAANAAYRSPKAIFDNRFVKVFWYKDEGDAMPPSMPANAFGGFQADDPAADHEPEMDLAEFQRKQEEAQKQHREREAKRLELEEQRQKLEKQQQELLEKHRQENERLQAKLKEKNGGDTNDVSATEADALRAQLAALEQEAKFLGIDPNANVDASGYYPRGGGYRGRGQPRGRGRGRGGFVRGQAGRHAAYAQFSIDNRPRRIAITGVDFTTPEKDEILRHFLLSMGEFESVETSHSVTHVSFQDRKTAEKFYSSLHGKELQGVEGKLDLAWVKTPLPPVAVADKDSAMHEDGKDAAAPHVVSEDAGAVADDDARDHRPSSSYRQVDMDYEVADQDEWGNH</sequence>
<feature type="compositionally biased region" description="Polar residues" evidence="6">
    <location>
        <begin position="119"/>
        <end position="134"/>
    </location>
</feature>
<organism evidence="9 10">
    <name type="scientific">Stachybotrys chlorohalonatus (strain IBT 40285)</name>
    <dbReference type="NCBI Taxonomy" id="1283841"/>
    <lineage>
        <taxon>Eukaryota</taxon>
        <taxon>Fungi</taxon>
        <taxon>Dikarya</taxon>
        <taxon>Ascomycota</taxon>
        <taxon>Pezizomycotina</taxon>
        <taxon>Sordariomycetes</taxon>
        <taxon>Hypocreomycetidae</taxon>
        <taxon>Hypocreales</taxon>
        <taxon>Stachybotryaceae</taxon>
        <taxon>Stachybotrys</taxon>
    </lineage>
</organism>
<keyword evidence="10" id="KW-1185">Reference proteome</keyword>
<dbReference type="PROSITE" id="PS50102">
    <property type="entry name" value="RRM"/>
    <property type="match status" value="1"/>
</dbReference>
<keyword evidence="4" id="KW-0862">Zinc</keyword>
<keyword evidence="4" id="KW-0863">Zinc-finger</keyword>
<evidence type="ECO:0008006" key="11">
    <source>
        <dbReference type="Google" id="ProtNLM"/>
    </source>
</evidence>
<evidence type="ECO:0000256" key="6">
    <source>
        <dbReference type="SAM" id="MobiDB-lite"/>
    </source>
</evidence>
<name>A0A084QBB9_STAC4</name>
<dbReference type="AlphaFoldDB" id="A0A084QBB9"/>
<evidence type="ECO:0000256" key="4">
    <source>
        <dbReference type="PROSITE-ProRule" id="PRU00723"/>
    </source>
</evidence>
<dbReference type="CDD" id="cd12257">
    <property type="entry name" value="RRM1_RBM26_like"/>
    <property type="match status" value="1"/>
</dbReference>
<dbReference type="InterPro" id="IPR045137">
    <property type="entry name" value="RBM26/27"/>
</dbReference>
<feature type="coiled-coil region" evidence="5">
    <location>
        <begin position="445"/>
        <end position="534"/>
    </location>
</feature>
<evidence type="ECO:0000259" key="8">
    <source>
        <dbReference type="PROSITE" id="PS50103"/>
    </source>
</evidence>
<dbReference type="Proteomes" id="UP000028524">
    <property type="component" value="Unassembled WGS sequence"/>
</dbReference>
<evidence type="ECO:0000313" key="9">
    <source>
        <dbReference type="EMBL" id="KFA61254.1"/>
    </source>
</evidence>
<keyword evidence="1 3" id="KW-0694">RNA-binding</keyword>
<dbReference type="EMBL" id="KL660863">
    <property type="protein sequence ID" value="KFA61254.1"/>
    <property type="molecule type" value="Genomic_DNA"/>
</dbReference>
<evidence type="ECO:0000256" key="3">
    <source>
        <dbReference type="PROSITE-ProRule" id="PRU00176"/>
    </source>
</evidence>
<feature type="zinc finger region" description="C3H1-type" evidence="4">
    <location>
        <begin position="235"/>
        <end position="263"/>
    </location>
</feature>
<evidence type="ECO:0000256" key="2">
    <source>
        <dbReference type="ARBA" id="ARBA00043866"/>
    </source>
</evidence>
<accession>A0A084QBB9</accession>
<evidence type="ECO:0000256" key="1">
    <source>
        <dbReference type="ARBA" id="ARBA00022884"/>
    </source>
</evidence>
<dbReference type="OMA" id="ITYDSHA"/>
<dbReference type="SMART" id="SM00360">
    <property type="entry name" value="RRM"/>
    <property type="match status" value="2"/>
</dbReference>
<feature type="domain" description="RRM" evidence="7">
    <location>
        <begin position="341"/>
        <end position="413"/>
    </location>
</feature>
<feature type="region of interest" description="Disordered" evidence="6">
    <location>
        <begin position="670"/>
        <end position="728"/>
    </location>
</feature>
<evidence type="ECO:0000256" key="5">
    <source>
        <dbReference type="SAM" id="Coils"/>
    </source>
</evidence>
<evidence type="ECO:0000259" key="7">
    <source>
        <dbReference type="PROSITE" id="PS50102"/>
    </source>
</evidence>
<gene>
    <name evidence="9" type="ORF">S40285_06943</name>
</gene>
<dbReference type="PANTHER" id="PTHR14398">
    <property type="entry name" value="RNA RECOGNITION RRM/RNP DOMAIN"/>
    <property type="match status" value="1"/>
</dbReference>
<dbReference type="GO" id="GO:0003723">
    <property type="term" value="F:RNA binding"/>
    <property type="evidence" value="ECO:0007669"/>
    <property type="project" value="UniProtKB-UniRule"/>
</dbReference>
<comment type="function">
    <text evidence="2">May be involved in the turnover of nuclear polyadenylated (pA+) RNA.</text>
</comment>
<dbReference type="SUPFAM" id="SSF54928">
    <property type="entry name" value="RNA-binding domain, RBD"/>
    <property type="match status" value="1"/>
</dbReference>
<dbReference type="InterPro" id="IPR012677">
    <property type="entry name" value="Nucleotide-bd_a/b_plait_sf"/>
</dbReference>
<protein>
    <recommendedName>
        <fullName evidence="11">C3H1-type domain-containing protein</fullName>
    </recommendedName>
</protein>
<feature type="region of interest" description="Disordered" evidence="6">
    <location>
        <begin position="291"/>
        <end position="336"/>
    </location>
</feature>
<feature type="compositionally biased region" description="Basic and acidic residues" evidence="6">
    <location>
        <begin position="670"/>
        <end position="684"/>
    </location>
</feature>
<feature type="compositionally biased region" description="Acidic residues" evidence="6">
    <location>
        <begin position="715"/>
        <end position="728"/>
    </location>
</feature>
<feature type="compositionally biased region" description="Basic residues" evidence="6">
    <location>
        <begin position="309"/>
        <end position="324"/>
    </location>
</feature>
<dbReference type="Pfam" id="PF00076">
    <property type="entry name" value="RRM_1"/>
    <property type="match status" value="1"/>
</dbReference>
<dbReference type="GO" id="GO:0008270">
    <property type="term" value="F:zinc ion binding"/>
    <property type="evidence" value="ECO:0007669"/>
    <property type="project" value="UniProtKB-KW"/>
</dbReference>
<dbReference type="Gene3D" id="3.30.70.330">
    <property type="match status" value="2"/>
</dbReference>
<feature type="compositionally biased region" description="Basic and acidic residues" evidence="6">
    <location>
        <begin position="144"/>
        <end position="153"/>
    </location>
</feature>
<feature type="region of interest" description="Disordered" evidence="6">
    <location>
        <begin position="92"/>
        <end position="195"/>
    </location>
</feature>
<keyword evidence="4" id="KW-0479">Metal-binding</keyword>
<dbReference type="InterPro" id="IPR000571">
    <property type="entry name" value="Znf_CCCH"/>
</dbReference>
<dbReference type="OrthoDB" id="443401at2759"/>